<reference evidence="2" key="1">
    <citation type="submission" date="2016-11" db="EMBL/GenBank/DDBJ databases">
        <authorList>
            <person name="Varghese N."/>
            <person name="Submissions S."/>
        </authorList>
    </citation>
    <scope>NUCLEOTIDE SEQUENCE [LARGE SCALE GENOMIC DNA]</scope>
    <source>
        <strain evidence="2">CGMCC 1.6496</strain>
    </source>
</reference>
<dbReference type="EMBL" id="FQXD01000004">
    <property type="protein sequence ID" value="SHH12059.1"/>
    <property type="molecule type" value="Genomic_DNA"/>
</dbReference>
<evidence type="ECO:0000313" key="1">
    <source>
        <dbReference type="EMBL" id="SHH12059.1"/>
    </source>
</evidence>
<evidence type="ECO:0000313" key="2">
    <source>
        <dbReference type="Proteomes" id="UP000184079"/>
    </source>
</evidence>
<proteinExistence type="predicted"/>
<sequence length="37" mass="4120">MNQTGDITKMKAYLAIRYAIFSNNQSNGIRVSIANSK</sequence>
<organism evidence="1 2">
    <name type="scientific">Virgibacillus chiguensis</name>
    <dbReference type="NCBI Taxonomy" id="411959"/>
    <lineage>
        <taxon>Bacteria</taxon>
        <taxon>Bacillati</taxon>
        <taxon>Bacillota</taxon>
        <taxon>Bacilli</taxon>
        <taxon>Bacillales</taxon>
        <taxon>Bacillaceae</taxon>
        <taxon>Virgibacillus</taxon>
    </lineage>
</organism>
<accession>A0A1M5QE92</accession>
<gene>
    <name evidence="1" type="ORF">SAMN05421807_10484</name>
</gene>
<protein>
    <submittedName>
        <fullName evidence="1">Uncharacterized protein</fullName>
    </submittedName>
</protein>
<dbReference type="AlphaFoldDB" id="A0A1M5QE92"/>
<keyword evidence="2" id="KW-1185">Reference proteome</keyword>
<dbReference type="Proteomes" id="UP000184079">
    <property type="component" value="Unassembled WGS sequence"/>
</dbReference>
<name>A0A1M5QE92_9BACI</name>